<accession>A0AAD6UFA3</accession>
<name>A0AAD6UFA3_9AGAR</name>
<dbReference type="SUPFAM" id="SSF52047">
    <property type="entry name" value="RNI-like"/>
    <property type="match status" value="1"/>
</dbReference>
<evidence type="ECO:0000256" key="1">
    <source>
        <dbReference type="SAM" id="Coils"/>
    </source>
</evidence>
<reference evidence="2" key="1">
    <citation type="submission" date="2023-03" db="EMBL/GenBank/DDBJ databases">
        <title>Massive genome expansion in bonnet fungi (Mycena s.s.) driven by repeated elements and novel gene families across ecological guilds.</title>
        <authorList>
            <consortium name="Lawrence Berkeley National Laboratory"/>
            <person name="Harder C.B."/>
            <person name="Miyauchi S."/>
            <person name="Viragh M."/>
            <person name="Kuo A."/>
            <person name="Thoen E."/>
            <person name="Andreopoulos B."/>
            <person name="Lu D."/>
            <person name="Skrede I."/>
            <person name="Drula E."/>
            <person name="Henrissat B."/>
            <person name="Morin E."/>
            <person name="Kohler A."/>
            <person name="Barry K."/>
            <person name="LaButti K."/>
            <person name="Morin E."/>
            <person name="Salamov A."/>
            <person name="Lipzen A."/>
            <person name="Mereny Z."/>
            <person name="Hegedus B."/>
            <person name="Baldrian P."/>
            <person name="Stursova M."/>
            <person name="Weitz H."/>
            <person name="Taylor A."/>
            <person name="Grigoriev I.V."/>
            <person name="Nagy L.G."/>
            <person name="Martin F."/>
            <person name="Kauserud H."/>
        </authorList>
    </citation>
    <scope>NUCLEOTIDE SEQUENCE</scope>
    <source>
        <strain evidence="2">CBHHK173m</strain>
    </source>
</reference>
<gene>
    <name evidence="2" type="ORF">B0H15DRAFT_411392</name>
</gene>
<dbReference type="Proteomes" id="UP001222325">
    <property type="component" value="Unassembled WGS sequence"/>
</dbReference>
<proteinExistence type="predicted"/>
<evidence type="ECO:0000313" key="3">
    <source>
        <dbReference type="Proteomes" id="UP001222325"/>
    </source>
</evidence>
<dbReference type="Gene3D" id="3.80.10.10">
    <property type="entry name" value="Ribonuclease Inhibitor"/>
    <property type="match status" value="1"/>
</dbReference>
<feature type="coiled-coil region" evidence="1">
    <location>
        <begin position="74"/>
        <end position="101"/>
    </location>
</feature>
<dbReference type="EMBL" id="JARJCN010000004">
    <property type="protein sequence ID" value="KAJ7101418.1"/>
    <property type="molecule type" value="Genomic_DNA"/>
</dbReference>
<protein>
    <recommendedName>
        <fullName evidence="4">F-box domain-containing protein</fullName>
    </recommendedName>
</protein>
<keyword evidence="1" id="KW-0175">Coiled coil</keyword>
<comment type="caution">
    <text evidence="2">The sequence shown here is derived from an EMBL/GenBank/DDBJ whole genome shotgun (WGS) entry which is preliminary data.</text>
</comment>
<dbReference type="AlphaFoldDB" id="A0AAD6UFA3"/>
<sequence length="534" mass="59537">MEARAEADAELLRNHQTKTDIRLIETLTILRNVEDHIAGADRAARALWQTIATFEDRENPLLARTLSANGQRQLKVVRENITDLKCQLRVVEKQQKALNERRDLVVRERAALHAPLTLESFRASPIRRMPIDVLVEVFIATQPEAIQPLGRGTVNLLSHVCTEWRAVVSEHAPLWASFSVSVYDADPMVTTWLQIYLQRAKGALLTLEADATPRAAGGVPVMRTLELLAAHSEQFHSLALTGSYCRIVPLSGFRNRLPNLQVLRLPEDANTGLEFQIAPRLHTLVLADSYALGSYPVSQIHSLHLHRGASPSGLAKFTNLRTLTCNLTEIAYQGRWGTAHALLPHLSTWRIAFGGKMSTPPDFFDFYTMPGLQCLEITSLPQPAKLQAFVQRSQCSLRTLVLRLSSVRIAELLAIFELSPGLESFTMEDGFTPAAVPDRLLEALIVAPGRAPLLPKLTHLLIDGTYMFRHAILIKMLESRSEHSPEVCVNLNEVELILEDRVVPAEDVRKLRALEDMDISLDCLDCEGVLISVI</sequence>
<keyword evidence="3" id="KW-1185">Reference proteome</keyword>
<organism evidence="2 3">
    <name type="scientific">Mycena belliarum</name>
    <dbReference type="NCBI Taxonomy" id="1033014"/>
    <lineage>
        <taxon>Eukaryota</taxon>
        <taxon>Fungi</taxon>
        <taxon>Dikarya</taxon>
        <taxon>Basidiomycota</taxon>
        <taxon>Agaricomycotina</taxon>
        <taxon>Agaricomycetes</taxon>
        <taxon>Agaricomycetidae</taxon>
        <taxon>Agaricales</taxon>
        <taxon>Marasmiineae</taxon>
        <taxon>Mycenaceae</taxon>
        <taxon>Mycena</taxon>
    </lineage>
</organism>
<evidence type="ECO:0008006" key="4">
    <source>
        <dbReference type="Google" id="ProtNLM"/>
    </source>
</evidence>
<evidence type="ECO:0000313" key="2">
    <source>
        <dbReference type="EMBL" id="KAJ7101418.1"/>
    </source>
</evidence>
<dbReference type="InterPro" id="IPR032675">
    <property type="entry name" value="LRR_dom_sf"/>
</dbReference>